<sequence length="15" mass="1739">MVSTDRDRTDELLGM</sequence>
<reference evidence="1" key="2">
    <citation type="journal article" date="2015" name="Fish Shellfish Immunol.">
        <title>Early steps in the European eel (Anguilla anguilla)-Vibrio vulnificus interaction in the gills: Role of the RtxA13 toxin.</title>
        <authorList>
            <person name="Callol A."/>
            <person name="Pajuelo D."/>
            <person name="Ebbesson L."/>
            <person name="Teles M."/>
            <person name="MacKenzie S."/>
            <person name="Amaro C."/>
        </authorList>
    </citation>
    <scope>NUCLEOTIDE SEQUENCE</scope>
</reference>
<dbReference type="EMBL" id="GBXM01050349">
    <property type="protein sequence ID" value="JAH58228.1"/>
    <property type="molecule type" value="Transcribed_RNA"/>
</dbReference>
<accession>A0A0E9TZU9</accession>
<evidence type="ECO:0000313" key="1">
    <source>
        <dbReference type="EMBL" id="JAH58228.1"/>
    </source>
</evidence>
<proteinExistence type="predicted"/>
<reference evidence="1" key="1">
    <citation type="submission" date="2014-11" db="EMBL/GenBank/DDBJ databases">
        <authorList>
            <person name="Amaro Gonzalez C."/>
        </authorList>
    </citation>
    <scope>NUCLEOTIDE SEQUENCE</scope>
</reference>
<protein>
    <submittedName>
        <fullName evidence="1">Uncharacterized protein</fullName>
    </submittedName>
</protein>
<organism evidence="1">
    <name type="scientific">Anguilla anguilla</name>
    <name type="common">European freshwater eel</name>
    <name type="synonym">Muraena anguilla</name>
    <dbReference type="NCBI Taxonomy" id="7936"/>
    <lineage>
        <taxon>Eukaryota</taxon>
        <taxon>Metazoa</taxon>
        <taxon>Chordata</taxon>
        <taxon>Craniata</taxon>
        <taxon>Vertebrata</taxon>
        <taxon>Euteleostomi</taxon>
        <taxon>Actinopterygii</taxon>
        <taxon>Neopterygii</taxon>
        <taxon>Teleostei</taxon>
        <taxon>Anguilliformes</taxon>
        <taxon>Anguillidae</taxon>
        <taxon>Anguilla</taxon>
    </lineage>
</organism>
<name>A0A0E9TZU9_ANGAN</name>